<reference evidence="2" key="1">
    <citation type="submission" date="2011-07" db="EMBL/GenBank/DDBJ databases">
        <authorList>
            <consortium name="Caenorhabditis brenneri Sequencing and Analysis Consortium"/>
            <person name="Wilson R.K."/>
        </authorList>
    </citation>
    <scope>NUCLEOTIDE SEQUENCE [LARGE SCALE GENOMIC DNA]</scope>
    <source>
        <strain evidence="2">PB2801</strain>
    </source>
</reference>
<dbReference type="AlphaFoldDB" id="G0P302"/>
<protein>
    <submittedName>
        <fullName evidence="1">Uncharacterized protein</fullName>
    </submittedName>
</protein>
<dbReference type="HOGENOM" id="CLU_2361567_0_0_1"/>
<accession>G0P302</accession>
<dbReference type="EMBL" id="GL380033">
    <property type="protein sequence ID" value="EGT43454.1"/>
    <property type="molecule type" value="Genomic_DNA"/>
</dbReference>
<evidence type="ECO:0000313" key="1">
    <source>
        <dbReference type="EMBL" id="EGT43454.1"/>
    </source>
</evidence>
<organism evidence="2">
    <name type="scientific">Caenorhabditis brenneri</name>
    <name type="common">Nematode worm</name>
    <dbReference type="NCBI Taxonomy" id="135651"/>
    <lineage>
        <taxon>Eukaryota</taxon>
        <taxon>Metazoa</taxon>
        <taxon>Ecdysozoa</taxon>
        <taxon>Nematoda</taxon>
        <taxon>Chromadorea</taxon>
        <taxon>Rhabditida</taxon>
        <taxon>Rhabditina</taxon>
        <taxon>Rhabditomorpha</taxon>
        <taxon>Rhabditoidea</taxon>
        <taxon>Rhabditidae</taxon>
        <taxon>Peloderinae</taxon>
        <taxon>Caenorhabditis</taxon>
    </lineage>
</organism>
<gene>
    <name evidence="1" type="ORF">CAEBREN_12975</name>
</gene>
<keyword evidence="2" id="KW-1185">Reference proteome</keyword>
<name>G0P302_CAEBE</name>
<dbReference type="Proteomes" id="UP000008068">
    <property type="component" value="Unassembled WGS sequence"/>
</dbReference>
<dbReference type="InParanoid" id="G0P302"/>
<proteinExistence type="predicted"/>
<sequence length="96" mass="10901">MVNDVNGALMKNSLDFVDWKFERDCYEKVKGCLKLPDDILISRKDAEIQQSSFMGQAMRSVGDALLERYMDQTTVFEAFATGSYLLNAARSGCRYL</sequence>
<evidence type="ECO:0000313" key="2">
    <source>
        <dbReference type="Proteomes" id="UP000008068"/>
    </source>
</evidence>